<reference evidence="1" key="1">
    <citation type="submission" date="2021-02" db="EMBL/GenBank/DDBJ databases">
        <authorList>
            <person name="Nowell W R."/>
        </authorList>
    </citation>
    <scope>NUCLEOTIDE SEQUENCE</scope>
</reference>
<proteinExistence type="predicted"/>
<evidence type="ECO:0000313" key="2">
    <source>
        <dbReference type="EMBL" id="CAF3988280.1"/>
    </source>
</evidence>
<comment type="caution">
    <text evidence="1">The sequence shown here is derived from an EMBL/GenBank/DDBJ whole genome shotgun (WGS) entry which is preliminary data.</text>
</comment>
<organism evidence="1 3">
    <name type="scientific">Didymodactylos carnosus</name>
    <dbReference type="NCBI Taxonomy" id="1234261"/>
    <lineage>
        <taxon>Eukaryota</taxon>
        <taxon>Metazoa</taxon>
        <taxon>Spiralia</taxon>
        <taxon>Gnathifera</taxon>
        <taxon>Rotifera</taxon>
        <taxon>Eurotatoria</taxon>
        <taxon>Bdelloidea</taxon>
        <taxon>Philodinida</taxon>
        <taxon>Philodinidae</taxon>
        <taxon>Didymodactylos</taxon>
    </lineage>
</organism>
<gene>
    <name evidence="1" type="ORF">GPM918_LOCUS24895</name>
    <name evidence="2" type="ORF">SRO942_LOCUS24898</name>
</gene>
<dbReference type="AlphaFoldDB" id="A0A814Y6X6"/>
<dbReference type="Proteomes" id="UP000663829">
    <property type="component" value="Unassembled WGS sequence"/>
</dbReference>
<dbReference type="Proteomes" id="UP000681722">
    <property type="component" value="Unassembled WGS sequence"/>
</dbReference>
<evidence type="ECO:0000313" key="1">
    <source>
        <dbReference type="EMBL" id="CAF1225292.1"/>
    </source>
</evidence>
<keyword evidence="3" id="KW-1185">Reference proteome</keyword>
<accession>A0A814Y6X6</accession>
<dbReference type="InterPro" id="IPR013320">
    <property type="entry name" value="ConA-like_dom_sf"/>
</dbReference>
<protein>
    <submittedName>
        <fullName evidence="1">Uncharacterized protein</fullName>
    </submittedName>
</protein>
<dbReference type="EMBL" id="CAJNOQ010009444">
    <property type="protein sequence ID" value="CAF1225292.1"/>
    <property type="molecule type" value="Genomic_DNA"/>
</dbReference>
<dbReference type="EMBL" id="CAJOBC010009447">
    <property type="protein sequence ID" value="CAF3988280.1"/>
    <property type="molecule type" value="Genomic_DNA"/>
</dbReference>
<dbReference type="SUPFAM" id="SSF49899">
    <property type="entry name" value="Concanavalin A-like lectins/glucanases"/>
    <property type="match status" value="1"/>
</dbReference>
<name>A0A814Y6X6_9BILA</name>
<sequence>MASRTACANPDCHKGIGLFPCSGCQQTFCRKHSNEHYQALHEELDKIVLEHDSIKQQLQSRPMNCTQEIDRWEEESIRKIKAVAEEARMNLCRLINVRKEEMRTNFQVFTDEIGAKRTSGDFVEPDLDKWKQELEKVKHDIDSLENIKVNDHLSTTINMLEVSIMPALYYSHSGGERFDRVIGDIALSDNGRVATHTGDIFHPNASVYGANRYSSGTHCLSLYIEQMHWLFFGVISTSTSLKADAYKSSSAYGWVGDNAVPVKNVYLKGESGRGYGGYDNDMKQYDIIDIIFDCDEKRIRLVNKRTRKTYEIPIDLNSCPLPWRFVISFYWLGDRVRIW</sequence>
<evidence type="ECO:0000313" key="3">
    <source>
        <dbReference type="Proteomes" id="UP000663829"/>
    </source>
</evidence>